<feature type="region of interest" description="Disordered" evidence="1">
    <location>
        <begin position="657"/>
        <end position="683"/>
    </location>
</feature>
<protein>
    <recommendedName>
        <fullName evidence="2">AAA+ ATPase domain-containing protein</fullName>
    </recommendedName>
</protein>
<dbReference type="InterPro" id="IPR054289">
    <property type="entry name" value="DUF7025"/>
</dbReference>
<dbReference type="Proteomes" id="UP000214365">
    <property type="component" value="Unassembled WGS sequence"/>
</dbReference>
<feature type="compositionally biased region" description="Basic residues" evidence="1">
    <location>
        <begin position="155"/>
        <end position="176"/>
    </location>
</feature>
<dbReference type="Pfam" id="PF22942">
    <property type="entry name" value="DUF7025"/>
    <property type="match status" value="1"/>
</dbReference>
<reference evidence="3 4" key="1">
    <citation type="submission" date="2015-06" db="EMBL/GenBank/DDBJ databases">
        <title>Talaromyces atroroseus IBT 11181 draft genome.</title>
        <authorList>
            <person name="Rasmussen K.B."/>
            <person name="Rasmussen S."/>
            <person name="Petersen B."/>
            <person name="Sicheritz-Ponten T."/>
            <person name="Mortensen U.H."/>
            <person name="Thrane U."/>
        </authorList>
    </citation>
    <scope>NUCLEOTIDE SEQUENCE [LARGE SCALE GENOMIC DNA]</scope>
    <source>
        <strain evidence="3 4">IBT 11181</strain>
    </source>
</reference>
<evidence type="ECO:0000313" key="3">
    <source>
        <dbReference type="EMBL" id="OKL62363.1"/>
    </source>
</evidence>
<feature type="compositionally biased region" description="Acidic residues" evidence="1">
    <location>
        <begin position="181"/>
        <end position="196"/>
    </location>
</feature>
<dbReference type="GO" id="GO:0005524">
    <property type="term" value="F:ATP binding"/>
    <property type="evidence" value="ECO:0007669"/>
    <property type="project" value="InterPro"/>
</dbReference>
<dbReference type="InterPro" id="IPR003593">
    <property type="entry name" value="AAA+_ATPase"/>
</dbReference>
<feature type="compositionally biased region" description="Basic residues" evidence="1">
    <location>
        <begin position="210"/>
        <end position="221"/>
    </location>
</feature>
<evidence type="ECO:0000256" key="1">
    <source>
        <dbReference type="SAM" id="MobiDB-lite"/>
    </source>
</evidence>
<dbReference type="InterPro" id="IPR056599">
    <property type="entry name" value="AAA_lid_fung"/>
</dbReference>
<evidence type="ECO:0000313" key="4">
    <source>
        <dbReference type="Proteomes" id="UP000214365"/>
    </source>
</evidence>
<dbReference type="AlphaFoldDB" id="A0A225AS89"/>
<feature type="domain" description="AAA+ ATPase" evidence="2">
    <location>
        <begin position="760"/>
        <end position="885"/>
    </location>
</feature>
<dbReference type="GeneID" id="31002806"/>
<feature type="region of interest" description="Disordered" evidence="1">
    <location>
        <begin position="579"/>
        <end position="635"/>
    </location>
</feature>
<dbReference type="Gene3D" id="3.40.50.300">
    <property type="entry name" value="P-loop containing nucleotide triphosphate hydrolases"/>
    <property type="match status" value="1"/>
</dbReference>
<feature type="compositionally biased region" description="Basic and acidic residues" evidence="1">
    <location>
        <begin position="60"/>
        <end position="72"/>
    </location>
</feature>
<evidence type="ECO:0000259" key="2">
    <source>
        <dbReference type="SMART" id="SM00382"/>
    </source>
</evidence>
<dbReference type="Pfam" id="PF23232">
    <property type="entry name" value="AAA_lid_13"/>
    <property type="match status" value="1"/>
</dbReference>
<dbReference type="SUPFAM" id="SSF52540">
    <property type="entry name" value="P-loop containing nucleoside triphosphate hydrolases"/>
    <property type="match status" value="1"/>
</dbReference>
<feature type="compositionally biased region" description="Basic residues" evidence="1">
    <location>
        <begin position="73"/>
        <end position="100"/>
    </location>
</feature>
<dbReference type="OrthoDB" id="10042665at2759"/>
<dbReference type="PANTHER" id="PTHR46411:SF1">
    <property type="entry name" value="FAMILY ATPASE, PUTATIVE (AFU_ORTHOLOGUE AFUA_7G05752)-RELATED"/>
    <property type="match status" value="1"/>
</dbReference>
<proteinExistence type="predicted"/>
<dbReference type="STRING" id="1441469.A0A225AS89"/>
<feature type="compositionally biased region" description="Basic and acidic residues" evidence="1">
    <location>
        <begin position="1"/>
        <end position="17"/>
    </location>
</feature>
<dbReference type="PANTHER" id="PTHR46411">
    <property type="entry name" value="FAMILY ATPASE, PUTATIVE-RELATED"/>
    <property type="match status" value="1"/>
</dbReference>
<dbReference type="GO" id="GO:0016887">
    <property type="term" value="F:ATP hydrolysis activity"/>
    <property type="evidence" value="ECO:0007669"/>
    <property type="project" value="InterPro"/>
</dbReference>
<keyword evidence="4" id="KW-1185">Reference proteome</keyword>
<feature type="compositionally biased region" description="Low complexity" evidence="1">
    <location>
        <begin position="113"/>
        <end position="123"/>
    </location>
</feature>
<gene>
    <name evidence="3" type="ORF">UA08_03051</name>
</gene>
<feature type="compositionally biased region" description="Acidic residues" evidence="1">
    <location>
        <begin position="124"/>
        <end position="144"/>
    </location>
</feature>
<dbReference type="CDD" id="cd19481">
    <property type="entry name" value="RecA-like_protease"/>
    <property type="match status" value="1"/>
</dbReference>
<sequence>MAEPPVTDHQEEQDHQEQQQQTPATEPLGSTDSTASSTVAVASTATSKNDVESTAVGTTPKEETAVKNEGKKSKCKNRKHRLTTKKAASKKSKNKKKHTKVKVEPTSDDEESTSSSSSSSSSSSDEESASPTDSEDSESTDSESESGNSESEKDRHRRRRKLKKSKKSKKKRRHRSIKEEESSDSETTTSDDDDPLADQKAVKQQLAKMVKQKRKAKKLAKKYLPDEEDEEDVPDSKELRLRKQLANLKLLQGGSRRSRGKENKGERGKKGKSKRASKVAFKRVDELWDSTIHNFKLRETMDDPDADEFDQYIFTVRRKFDWENKYMDTWVDIKSKPLRDALATVMDGVKGVSLVAETPVVDPNMLFLYLEETRSHMKELKKLAKTEKKKKARKLAATKVAHLKILLKYLDTDYAETKKTLYPLLESNMITFDLLWALFKPNTIAYTPTYGHTDEPRAFKIEYASRESSFMKGTWYVIEGKYLEYDGKSFGMGSMAADVDSFKGARKITSLACYPLKYHRDAENLKAKLIERGKQFVALRGMNYRFHKGMAFFKKKRSVIKVNINGRVMIDPALHRRINPNYPISTVRPKDPDVFDSDSDADSEDCCCGGSSSDEEHHDMSNNDSEPPRPKFKIVRDKKGKAHVVEIEYDENGVEITNKENLDSVDNDNNNQDGKASSPEPEFTEEDLLVASPVVFGFAFSEKLWLEFSVSGVKEIEWNEGAFDSLVLPDNQKSIVKALVESHTFNAAQNIDDVIQGKGKGLVAVLHGPPGTGKTLTAEGIAELLKRPLYMVSAGELGTDSRSLEGELNKILDIAHSWGAVLLLDEADVFLEKRTIQDIHRNALVSIFLRLLEYFQGILFLTTNRVETFDDAFQSRIHIALRYGDLTTKAKRSIWKMFLEKVKSIDGVETSTFTDKDLDVLARHNLNGRQIKNSVRTAQALAVNEKAALSMSHIKRVLEVAETFDQDLRGGTGYLDAMRSYT</sequence>
<feature type="compositionally biased region" description="Acidic residues" evidence="1">
    <location>
        <begin position="594"/>
        <end position="605"/>
    </location>
</feature>
<dbReference type="SMART" id="SM00382">
    <property type="entry name" value="AAA"/>
    <property type="match status" value="1"/>
</dbReference>
<feature type="compositionally biased region" description="Basic and acidic residues" evidence="1">
    <location>
        <begin position="614"/>
        <end position="635"/>
    </location>
</feature>
<dbReference type="Pfam" id="PF00004">
    <property type="entry name" value="AAA"/>
    <property type="match status" value="1"/>
</dbReference>
<comment type="caution">
    <text evidence="3">The sequence shown here is derived from an EMBL/GenBank/DDBJ whole genome shotgun (WGS) entry which is preliminary data.</text>
</comment>
<name>A0A225AS89_TALAT</name>
<dbReference type="EMBL" id="LFMY01000003">
    <property type="protein sequence ID" value="OKL62363.1"/>
    <property type="molecule type" value="Genomic_DNA"/>
</dbReference>
<feature type="compositionally biased region" description="Low complexity" evidence="1">
    <location>
        <begin position="30"/>
        <end position="47"/>
    </location>
</feature>
<accession>A0A225AS89</accession>
<dbReference type="InterPro" id="IPR027417">
    <property type="entry name" value="P-loop_NTPase"/>
</dbReference>
<organism evidence="3 4">
    <name type="scientific">Talaromyces atroroseus</name>
    <dbReference type="NCBI Taxonomy" id="1441469"/>
    <lineage>
        <taxon>Eukaryota</taxon>
        <taxon>Fungi</taxon>
        <taxon>Dikarya</taxon>
        <taxon>Ascomycota</taxon>
        <taxon>Pezizomycotina</taxon>
        <taxon>Eurotiomycetes</taxon>
        <taxon>Eurotiomycetidae</taxon>
        <taxon>Eurotiales</taxon>
        <taxon>Trichocomaceae</taxon>
        <taxon>Talaromyces</taxon>
        <taxon>Talaromyces sect. Trachyspermi</taxon>
    </lineage>
</organism>
<dbReference type="RefSeq" id="XP_020122484.1">
    <property type="nucleotide sequence ID" value="XM_020265161.1"/>
</dbReference>
<dbReference type="InterPro" id="IPR003959">
    <property type="entry name" value="ATPase_AAA_core"/>
</dbReference>
<feature type="region of interest" description="Disordered" evidence="1">
    <location>
        <begin position="1"/>
        <end position="277"/>
    </location>
</feature>